<evidence type="ECO:0000313" key="3">
    <source>
        <dbReference type="EMBL" id="KAH9306792.1"/>
    </source>
</evidence>
<evidence type="ECO:0000313" key="4">
    <source>
        <dbReference type="Proteomes" id="UP000824469"/>
    </source>
</evidence>
<keyword evidence="1" id="KW-1133">Transmembrane helix</keyword>
<feature type="transmembrane region" description="Helical" evidence="1">
    <location>
        <begin position="509"/>
        <end position="530"/>
    </location>
</feature>
<comment type="caution">
    <text evidence="3">The sequence shown here is derived from an EMBL/GenBank/DDBJ whole genome shotgun (WGS) entry which is preliminary data.</text>
</comment>
<dbReference type="InterPro" id="IPR036322">
    <property type="entry name" value="WD40_repeat_dom_sf"/>
</dbReference>
<sequence>RLKSGFGAIFPQLERPSLGFFTGIHTSDLGYIFSWKGKTQPDFAKEWTVLETQNLGTRSEEAQKQAQQICSREMPSGSGLGVKVSTTGSDTIDQDSSCDGSQGCHYQEIEEESSEDPNKRVTIHAICTLMPWDAVEEGAFVEVLKVNGLLRFWVRGRIERLEDRKALVQFTGTSADEMQEEWVALDSEVDGKNGSRTSEEIATRQSHFLQKIRPCINAGNLPKEISMATCEEGSEKVPAEGQLVEAWISNRWVEGSFVGFNGEYGRISLDPDNVRLAPIWNSEKKSWRVIAAERDGFSGCKTSIGREKTRCQEKLLKSTGKATRKRGRNVLPSVICAEQYAIRSGLLSSLVVAWSPTIKHSFEGDAGSFGSSYSSSGILAVGGKSGKVSLWRVFDPQYYNIEYCLKPPEVRLIGLFQAHKSWVTAISWAVCTVSASEKMDVDSSSNKLLLATGSCDGSVKLWYGDPVNLNQSHNGSAIDFSLYKEVVAVDSIPVSTLSLFVPSLALDKVFIAMAKVLVICLFGYVIPLDANATRQVTMRLMIKWNSVVQVTGLSWAFDGRCLYSCSQDNSVRSWIIHGSSLSLVPFPDSSPGLVSENSKNTIDLPSYVFDCCYGLALSPGNLVIAVARSIDTDLLDPMYQS</sequence>
<dbReference type="InterPro" id="IPR044230">
    <property type="entry name" value="GTF3C4"/>
</dbReference>
<reference evidence="3 4" key="1">
    <citation type="journal article" date="2021" name="Nat. Plants">
        <title>The Taxus genome provides insights into paclitaxel biosynthesis.</title>
        <authorList>
            <person name="Xiong X."/>
            <person name="Gou J."/>
            <person name="Liao Q."/>
            <person name="Li Y."/>
            <person name="Zhou Q."/>
            <person name="Bi G."/>
            <person name="Li C."/>
            <person name="Du R."/>
            <person name="Wang X."/>
            <person name="Sun T."/>
            <person name="Guo L."/>
            <person name="Liang H."/>
            <person name="Lu P."/>
            <person name="Wu Y."/>
            <person name="Zhang Z."/>
            <person name="Ro D.K."/>
            <person name="Shang Y."/>
            <person name="Huang S."/>
            <person name="Yan J."/>
        </authorList>
    </citation>
    <scope>NUCLEOTIDE SEQUENCE [LARGE SCALE GENOMIC DNA]</scope>
    <source>
        <tissue evidence="3">Leaf</tissue>
    </source>
</reference>
<keyword evidence="4" id="KW-1185">Reference proteome</keyword>
<keyword evidence="1" id="KW-0472">Membrane</keyword>
<dbReference type="GO" id="GO:0004402">
    <property type="term" value="F:histone acetyltransferase activity"/>
    <property type="evidence" value="ECO:0007669"/>
    <property type="project" value="InterPro"/>
</dbReference>
<evidence type="ECO:0000256" key="1">
    <source>
        <dbReference type="SAM" id="Phobius"/>
    </source>
</evidence>
<dbReference type="SMART" id="SM00320">
    <property type="entry name" value="WD40"/>
    <property type="match status" value="3"/>
</dbReference>
<evidence type="ECO:0000259" key="2">
    <source>
        <dbReference type="Pfam" id="PF12657"/>
    </source>
</evidence>
<protein>
    <recommendedName>
        <fullName evidence="2">Transcription factor IIIC 90kDa subunit N-terminal domain-containing protein</fullName>
    </recommendedName>
</protein>
<organism evidence="3 4">
    <name type="scientific">Taxus chinensis</name>
    <name type="common">Chinese yew</name>
    <name type="synonym">Taxus wallichiana var. chinensis</name>
    <dbReference type="NCBI Taxonomy" id="29808"/>
    <lineage>
        <taxon>Eukaryota</taxon>
        <taxon>Viridiplantae</taxon>
        <taxon>Streptophyta</taxon>
        <taxon>Embryophyta</taxon>
        <taxon>Tracheophyta</taxon>
        <taxon>Spermatophyta</taxon>
        <taxon>Pinopsida</taxon>
        <taxon>Pinidae</taxon>
        <taxon>Conifers II</taxon>
        <taxon>Cupressales</taxon>
        <taxon>Taxaceae</taxon>
        <taxon>Taxus</taxon>
    </lineage>
</organism>
<dbReference type="Proteomes" id="UP000824469">
    <property type="component" value="Unassembled WGS sequence"/>
</dbReference>
<dbReference type="AlphaFoldDB" id="A0AA38FMF7"/>
<dbReference type="GO" id="GO:0006384">
    <property type="term" value="P:transcription initiation at RNA polymerase III promoter"/>
    <property type="evidence" value="ECO:0007669"/>
    <property type="project" value="InterPro"/>
</dbReference>
<gene>
    <name evidence="3" type="ORF">KI387_011196</name>
</gene>
<dbReference type="SUPFAM" id="SSF50978">
    <property type="entry name" value="WD40 repeat-like"/>
    <property type="match status" value="1"/>
</dbReference>
<dbReference type="Gene3D" id="2.130.10.10">
    <property type="entry name" value="YVTN repeat-like/Quinoprotein amine dehydrogenase"/>
    <property type="match status" value="1"/>
</dbReference>
<dbReference type="InterPro" id="IPR024761">
    <property type="entry name" value="TFIIIC_delta_N"/>
</dbReference>
<dbReference type="InterPro" id="IPR001680">
    <property type="entry name" value="WD40_rpt"/>
</dbReference>
<name>A0AA38FMF7_TAXCH</name>
<dbReference type="Pfam" id="PF12657">
    <property type="entry name" value="TFIIIC_delta"/>
    <property type="match status" value="1"/>
</dbReference>
<dbReference type="GO" id="GO:0000127">
    <property type="term" value="C:transcription factor TFIIIC complex"/>
    <property type="evidence" value="ECO:0007669"/>
    <property type="project" value="InterPro"/>
</dbReference>
<keyword evidence="1" id="KW-0812">Transmembrane</keyword>
<feature type="domain" description="Transcription factor IIIC 90kDa subunit N-terminal" evidence="2">
    <location>
        <begin position="353"/>
        <end position="632"/>
    </location>
</feature>
<dbReference type="InterPro" id="IPR015943">
    <property type="entry name" value="WD40/YVTN_repeat-like_dom_sf"/>
</dbReference>
<feature type="non-terminal residue" evidence="3">
    <location>
        <position position="1"/>
    </location>
</feature>
<proteinExistence type="predicted"/>
<accession>A0AA38FMF7</accession>
<dbReference type="EMBL" id="JAHRHJ020000008">
    <property type="protein sequence ID" value="KAH9306792.1"/>
    <property type="molecule type" value="Genomic_DNA"/>
</dbReference>
<feature type="non-terminal residue" evidence="3">
    <location>
        <position position="641"/>
    </location>
</feature>
<dbReference type="PANTHER" id="PTHR15496">
    <property type="entry name" value="GENERAL TRANSCRIPTION FACTOR 3C POLYPEPTIDE 4 FAMILY"/>
    <property type="match status" value="1"/>
</dbReference>
<dbReference type="PANTHER" id="PTHR15496:SF2">
    <property type="entry name" value="GENERAL TRANSCRIPTION FACTOR 3C POLYPEPTIDE 4"/>
    <property type="match status" value="1"/>
</dbReference>